<dbReference type="PRINTS" id="PR00260">
    <property type="entry name" value="CHEMTRNSDUCR"/>
</dbReference>
<dbReference type="PROSITE" id="PS50111">
    <property type="entry name" value="CHEMOTAXIS_TRANSDUC_2"/>
    <property type="match status" value="1"/>
</dbReference>
<protein>
    <submittedName>
        <fullName evidence="8">Chemotaxis protein</fullName>
    </submittedName>
</protein>
<dbReference type="Proteomes" id="UP000231019">
    <property type="component" value="Unassembled WGS sequence"/>
</dbReference>
<keyword evidence="1 3" id="KW-0807">Transducer</keyword>
<dbReference type="CDD" id="cd00130">
    <property type="entry name" value="PAS"/>
    <property type="match status" value="1"/>
</dbReference>
<reference evidence="8 9" key="1">
    <citation type="submission" date="2017-09" db="EMBL/GenBank/DDBJ databases">
        <title>Depth-based differentiation of microbial function through sediment-hosted aquifers and enrichment of novel symbionts in the deep terrestrial subsurface.</title>
        <authorList>
            <person name="Probst A.J."/>
            <person name="Ladd B."/>
            <person name="Jarett J.K."/>
            <person name="Geller-Mcgrath D.E."/>
            <person name="Sieber C.M."/>
            <person name="Emerson J.B."/>
            <person name="Anantharaman K."/>
            <person name="Thomas B.C."/>
            <person name="Malmstrom R."/>
            <person name="Stieglmeier M."/>
            <person name="Klingl A."/>
            <person name="Woyke T."/>
            <person name="Ryan C.M."/>
            <person name="Banfield J.F."/>
        </authorList>
    </citation>
    <scope>NUCLEOTIDE SEQUENCE [LARGE SCALE GENOMIC DNA]</scope>
    <source>
        <strain evidence="8">CG17_big_fil_post_rev_8_21_14_2_50_48_46</strain>
    </source>
</reference>
<evidence type="ECO:0000256" key="1">
    <source>
        <dbReference type="ARBA" id="ARBA00023224"/>
    </source>
</evidence>
<sequence length="397" mass="42523">MTEVIALQDKVAYLQSILDAIGKSQAIAEFEMDGTLIAANPMFLNLMGYELSEVQGQHHNLFLNEQEKSAEEYSHFWHALNRGEFQAGEFKHLNKNGTEVWLQASYNPLLDAQGKPLKVIQFAMDVSEQKSVLRTVAKNARHLSDASEELTSVSQHMSSNAEETSSQSNVVSAAAEQVNRNIEVVTTGAEEMTFSIKEIALNAHEAAKVAANAVKMAAETNQLISRLGDSSAEIGKVIRVITSIAQQTKLLALNATIEAARAGEAGKGFAVVANEVKELAKETATATEDISGKIEAIQTDTVGAVKAIADIQTIINTVNDIQNTIASAVEEQAATTSEISRNVTEAAKGSHEIARNIAGVAEAARSTSAGAGEAQRAASALRRMAVSLQELVQKFKF</sequence>
<dbReference type="SMART" id="SM00283">
    <property type="entry name" value="MA"/>
    <property type="match status" value="1"/>
</dbReference>
<dbReference type="Gene3D" id="3.30.450.20">
    <property type="entry name" value="PAS domain"/>
    <property type="match status" value="1"/>
</dbReference>
<dbReference type="InterPro" id="IPR004090">
    <property type="entry name" value="Chemotax_Me-accpt_rcpt"/>
</dbReference>
<evidence type="ECO:0000256" key="2">
    <source>
        <dbReference type="ARBA" id="ARBA00029447"/>
    </source>
</evidence>
<dbReference type="InterPro" id="IPR000700">
    <property type="entry name" value="PAS-assoc_C"/>
</dbReference>
<dbReference type="InterPro" id="IPR035965">
    <property type="entry name" value="PAS-like_dom_sf"/>
</dbReference>
<dbReference type="PROSITE" id="PS50112">
    <property type="entry name" value="PAS"/>
    <property type="match status" value="1"/>
</dbReference>
<dbReference type="InterPro" id="IPR004089">
    <property type="entry name" value="MCPsignal_dom"/>
</dbReference>
<evidence type="ECO:0000256" key="4">
    <source>
        <dbReference type="SAM" id="MobiDB-lite"/>
    </source>
</evidence>
<feature type="compositionally biased region" description="Polar residues" evidence="4">
    <location>
        <begin position="149"/>
        <end position="171"/>
    </location>
</feature>
<evidence type="ECO:0000259" key="5">
    <source>
        <dbReference type="PROSITE" id="PS50111"/>
    </source>
</evidence>
<accession>A0A2M7FY20</accession>
<comment type="similarity">
    <text evidence="2">Belongs to the methyl-accepting chemotaxis (MCP) protein family.</text>
</comment>
<evidence type="ECO:0000313" key="8">
    <source>
        <dbReference type="EMBL" id="PIW13893.1"/>
    </source>
</evidence>
<dbReference type="Pfam" id="PF08448">
    <property type="entry name" value="PAS_4"/>
    <property type="match status" value="1"/>
</dbReference>
<dbReference type="InterPro" id="IPR000014">
    <property type="entry name" value="PAS"/>
</dbReference>
<dbReference type="GO" id="GO:0006935">
    <property type="term" value="P:chemotaxis"/>
    <property type="evidence" value="ECO:0007669"/>
    <property type="project" value="InterPro"/>
</dbReference>
<dbReference type="SMART" id="SM00086">
    <property type="entry name" value="PAC"/>
    <property type="match status" value="1"/>
</dbReference>
<feature type="domain" description="PAS" evidence="6">
    <location>
        <begin position="10"/>
        <end position="83"/>
    </location>
</feature>
<evidence type="ECO:0000259" key="7">
    <source>
        <dbReference type="PROSITE" id="PS50113"/>
    </source>
</evidence>
<dbReference type="EMBL" id="PFFQ01000066">
    <property type="protein sequence ID" value="PIW13893.1"/>
    <property type="molecule type" value="Genomic_DNA"/>
</dbReference>
<name>A0A2M7FY20_9BACT</name>
<feature type="domain" description="PAC" evidence="7">
    <location>
        <begin position="86"/>
        <end position="138"/>
    </location>
</feature>
<dbReference type="InterPro" id="IPR001610">
    <property type="entry name" value="PAC"/>
</dbReference>
<dbReference type="PANTHER" id="PTHR32089:SF112">
    <property type="entry name" value="LYSOZYME-LIKE PROTEIN-RELATED"/>
    <property type="match status" value="1"/>
</dbReference>
<dbReference type="Gene3D" id="1.10.287.950">
    <property type="entry name" value="Methyl-accepting chemotaxis protein"/>
    <property type="match status" value="1"/>
</dbReference>
<dbReference type="AlphaFoldDB" id="A0A2M7FY20"/>
<dbReference type="GO" id="GO:0007165">
    <property type="term" value="P:signal transduction"/>
    <property type="evidence" value="ECO:0007669"/>
    <property type="project" value="UniProtKB-KW"/>
</dbReference>
<dbReference type="GO" id="GO:0016020">
    <property type="term" value="C:membrane"/>
    <property type="evidence" value="ECO:0007669"/>
    <property type="project" value="InterPro"/>
</dbReference>
<dbReference type="GO" id="GO:0004888">
    <property type="term" value="F:transmembrane signaling receptor activity"/>
    <property type="evidence" value="ECO:0007669"/>
    <property type="project" value="InterPro"/>
</dbReference>
<dbReference type="Pfam" id="PF00015">
    <property type="entry name" value="MCPsignal"/>
    <property type="match status" value="1"/>
</dbReference>
<gene>
    <name evidence="8" type="ORF">COW36_24825</name>
</gene>
<dbReference type="SUPFAM" id="SSF55785">
    <property type="entry name" value="PYP-like sensor domain (PAS domain)"/>
    <property type="match status" value="1"/>
</dbReference>
<proteinExistence type="inferred from homology"/>
<evidence type="ECO:0000313" key="9">
    <source>
        <dbReference type="Proteomes" id="UP000231019"/>
    </source>
</evidence>
<dbReference type="PROSITE" id="PS50113">
    <property type="entry name" value="PAC"/>
    <property type="match status" value="1"/>
</dbReference>
<dbReference type="InterPro" id="IPR013656">
    <property type="entry name" value="PAS_4"/>
</dbReference>
<dbReference type="SUPFAM" id="SSF58104">
    <property type="entry name" value="Methyl-accepting chemotaxis protein (MCP) signaling domain"/>
    <property type="match status" value="1"/>
</dbReference>
<feature type="domain" description="Methyl-accepting transducer" evidence="5">
    <location>
        <begin position="139"/>
        <end position="382"/>
    </location>
</feature>
<evidence type="ECO:0000259" key="6">
    <source>
        <dbReference type="PROSITE" id="PS50112"/>
    </source>
</evidence>
<dbReference type="PANTHER" id="PTHR32089">
    <property type="entry name" value="METHYL-ACCEPTING CHEMOTAXIS PROTEIN MCPB"/>
    <property type="match status" value="1"/>
</dbReference>
<evidence type="ECO:0000256" key="3">
    <source>
        <dbReference type="PROSITE-ProRule" id="PRU00284"/>
    </source>
</evidence>
<dbReference type="NCBIfam" id="TIGR00229">
    <property type="entry name" value="sensory_box"/>
    <property type="match status" value="1"/>
</dbReference>
<organism evidence="8 9">
    <name type="scientific">bacterium (Candidatus Blackallbacteria) CG17_big_fil_post_rev_8_21_14_2_50_48_46</name>
    <dbReference type="NCBI Taxonomy" id="2014261"/>
    <lineage>
        <taxon>Bacteria</taxon>
        <taxon>Candidatus Blackallbacteria</taxon>
    </lineage>
</organism>
<feature type="region of interest" description="Disordered" evidence="4">
    <location>
        <begin position="145"/>
        <end position="171"/>
    </location>
</feature>
<comment type="caution">
    <text evidence="8">The sequence shown here is derived from an EMBL/GenBank/DDBJ whole genome shotgun (WGS) entry which is preliminary data.</text>
</comment>